<dbReference type="WBParaSite" id="ES5_v2.g25568.t1">
    <property type="protein sequence ID" value="ES5_v2.g25568.t1"/>
    <property type="gene ID" value="ES5_v2.g25568"/>
</dbReference>
<evidence type="ECO:0000313" key="2">
    <source>
        <dbReference type="WBParaSite" id="ES5_v2.g25568.t1"/>
    </source>
</evidence>
<dbReference type="Proteomes" id="UP000887579">
    <property type="component" value="Unplaced"/>
</dbReference>
<accession>A0AC34G808</accession>
<sequence length="140" mass="15978">TSASEDIADPPSISPTNIEESVPQDNHIVAEEVDVELQIRQVIQLLSNYIGDISGDEKISYDQMDEYNAELKKCIASIEAGLSQQLNILEESLMSTDVNCCRALYDHQIEVMNEMYQQFNEILREKVLYPIFENNDTRFA</sequence>
<proteinExistence type="predicted"/>
<name>A0AC34G808_9BILA</name>
<reference evidence="2" key="1">
    <citation type="submission" date="2022-11" db="UniProtKB">
        <authorList>
            <consortium name="WormBaseParasite"/>
        </authorList>
    </citation>
    <scope>IDENTIFICATION</scope>
</reference>
<evidence type="ECO:0000313" key="1">
    <source>
        <dbReference type="Proteomes" id="UP000887579"/>
    </source>
</evidence>
<organism evidence="1 2">
    <name type="scientific">Panagrolaimus sp. ES5</name>
    <dbReference type="NCBI Taxonomy" id="591445"/>
    <lineage>
        <taxon>Eukaryota</taxon>
        <taxon>Metazoa</taxon>
        <taxon>Ecdysozoa</taxon>
        <taxon>Nematoda</taxon>
        <taxon>Chromadorea</taxon>
        <taxon>Rhabditida</taxon>
        <taxon>Tylenchina</taxon>
        <taxon>Panagrolaimomorpha</taxon>
        <taxon>Panagrolaimoidea</taxon>
        <taxon>Panagrolaimidae</taxon>
        <taxon>Panagrolaimus</taxon>
    </lineage>
</organism>
<protein>
    <submittedName>
        <fullName evidence="2">Uncharacterized protein</fullName>
    </submittedName>
</protein>